<evidence type="ECO:0000259" key="6">
    <source>
        <dbReference type="SMART" id="SM00429"/>
    </source>
</evidence>
<dbReference type="PANTHER" id="PTHR22625:SF37">
    <property type="entry name" value="PLEXIN-A2"/>
    <property type="match status" value="1"/>
</dbReference>
<dbReference type="Pfam" id="PF01833">
    <property type="entry name" value="TIG"/>
    <property type="match status" value="2"/>
</dbReference>
<feature type="domain" description="IPT/TIG" evidence="6">
    <location>
        <begin position="781"/>
        <end position="841"/>
    </location>
</feature>
<name>A0ABQ8LGQ4_LABRO</name>
<dbReference type="InterPro" id="IPR041362">
    <property type="entry name" value="TIG2_plexin"/>
</dbReference>
<evidence type="ECO:0000256" key="1">
    <source>
        <dbReference type="ARBA" id="ARBA00004370"/>
    </source>
</evidence>
<dbReference type="InterPro" id="IPR002165">
    <property type="entry name" value="Plexin_repeat"/>
</dbReference>
<feature type="domain" description="IPT/TIG" evidence="6">
    <location>
        <begin position="694"/>
        <end position="779"/>
    </location>
</feature>
<dbReference type="InterPro" id="IPR002909">
    <property type="entry name" value="IPT_dom"/>
</dbReference>
<dbReference type="InterPro" id="IPR014756">
    <property type="entry name" value="Ig_E-set"/>
</dbReference>
<reference evidence="7 8" key="1">
    <citation type="submission" date="2022-01" db="EMBL/GenBank/DDBJ databases">
        <title>A high-quality chromosome-level genome assembly of rohu carp, Labeo rohita.</title>
        <authorList>
            <person name="Arick M.A. II"/>
            <person name="Hsu C.-Y."/>
            <person name="Magbanua Z."/>
            <person name="Pechanova O."/>
            <person name="Grover C."/>
            <person name="Miller E."/>
            <person name="Thrash A."/>
            <person name="Ezzel L."/>
            <person name="Alam S."/>
            <person name="Benzie J."/>
            <person name="Hamilton M."/>
            <person name="Karsi A."/>
            <person name="Lawrence M.L."/>
            <person name="Peterson D.G."/>
        </authorList>
    </citation>
    <scope>NUCLEOTIDE SEQUENCE [LARGE SCALE GENOMIC DNA]</scope>
    <source>
        <strain evidence="8">BAU-BD-2019</strain>
        <tissue evidence="7">Blood</tissue>
    </source>
</reference>
<evidence type="ECO:0000256" key="3">
    <source>
        <dbReference type="ARBA" id="ARBA00023180"/>
    </source>
</evidence>
<evidence type="ECO:0000256" key="4">
    <source>
        <dbReference type="SAM" id="MobiDB-lite"/>
    </source>
</evidence>
<dbReference type="InterPro" id="IPR016201">
    <property type="entry name" value="PSI"/>
</dbReference>
<dbReference type="CDD" id="cd01180">
    <property type="entry name" value="IPT_plexin_repeat1"/>
    <property type="match status" value="1"/>
</dbReference>
<dbReference type="EMBL" id="JACTAM010000023">
    <property type="protein sequence ID" value="KAI2649590.1"/>
    <property type="molecule type" value="Genomic_DNA"/>
</dbReference>
<feature type="domain" description="IPT/TIG" evidence="6">
    <location>
        <begin position="598"/>
        <end position="693"/>
    </location>
</feature>
<dbReference type="InterPro" id="IPR013783">
    <property type="entry name" value="Ig-like_fold"/>
</dbReference>
<comment type="subcellular location">
    <subcellularLocation>
        <location evidence="1">Membrane</location>
    </subcellularLocation>
</comment>
<dbReference type="InterPro" id="IPR041019">
    <property type="entry name" value="TIG1_plexin"/>
</dbReference>
<dbReference type="Pfam" id="PF01437">
    <property type="entry name" value="PSI"/>
    <property type="match status" value="1"/>
</dbReference>
<feature type="domain" description="PSI" evidence="5">
    <location>
        <begin position="541"/>
        <end position="597"/>
    </location>
</feature>
<sequence>MSRLLLPQSFAQSGASPHTSWDVLRTLVRKQERNKRKIFSCGLSPLVRAECSQRDRCERANEPYRFAATLNQCVKATVYPDSIAVSEPSVPLLVKVTDVPDLSAGITCSFGNLTEVEGRVDGNQILCTSPAAKDVPIIPTDQALHVLNFPYQLASLLFFHCLSIYLFSSGRCSINRPSLAYPTASLPNEGFIQQCRLLSHSSRTIDPTGHSVHPCYEARKQVRRREEERKWCFRYEELAAYRARAFGLNGDRHSPRSHPAKRDWPGWCSAALPAAPPPLHRRRRPRACFTLTAGLSCVLCDNSMSPHTHKKKNEKKTPPNMLISVWMPRTAELLEAPLDCENTTRGMPNWSGVELRLNSKETGQMLISTEFNSTSSAVMADQRAASSTASRLSRRPADKQPLVSEQAPCLCSRRASEFPLCLSCVTSSFRCHWCKYRNLCTHDPSSCSFQEGRVNASEDCPQLVRSEEILIPAGEVKPITLKARNLPQPQSGQRGYECVLHIQGYLYEGMRISELPVDFSVVWNGNFIIDNPENIKVHLYKCGAQRDSCGVCLKAERKFQCGWCSMEGRCTLRQHCPMSNPYTSRWLHLASTNVKCTNPRITEVTPVAGPPEGGTRVTIRGVNLGLSFSDMVNNVQVAGVQCTPQENGYIIAEQIVCEMDATPADSKPGPVHLCVGECKPELQTRSSQLYSFVMPSVTGLSPSRGPESGGTKVTIMGENLGAGSSVSVLFGNQTCEFYERTMTEIVCYSAPSLTGVGPVQISVSVDRAQVRESLTFEYIDDPTVQRIEPEWSIASGHTPLVVTGTNLDVIQEPRIRIKYGGRESVNVSSFIIGGSSIIRPHF</sequence>
<dbReference type="Proteomes" id="UP000830375">
    <property type="component" value="Unassembled WGS sequence"/>
</dbReference>
<accession>A0ABQ8LGQ4</accession>
<dbReference type="Gene3D" id="2.60.40.10">
    <property type="entry name" value="Immunoglobulins"/>
    <property type="match status" value="4"/>
</dbReference>
<comment type="caution">
    <text evidence="7">The sequence shown here is derived from an EMBL/GenBank/DDBJ whole genome shotgun (WGS) entry which is preliminary data.</text>
</comment>
<dbReference type="Gene3D" id="3.30.1680.10">
    <property type="entry name" value="ligand-binding face of the semaphorins, domain 2"/>
    <property type="match status" value="1"/>
</dbReference>
<gene>
    <name evidence="7" type="ORF">H4Q32_015566</name>
</gene>
<dbReference type="CDD" id="cd01179">
    <property type="entry name" value="IPT_plexin_repeat2"/>
    <property type="match status" value="1"/>
</dbReference>
<dbReference type="SMART" id="SM00429">
    <property type="entry name" value="IPT"/>
    <property type="match status" value="3"/>
</dbReference>
<dbReference type="Pfam" id="PF18020">
    <property type="entry name" value="TIG_2"/>
    <property type="match status" value="2"/>
</dbReference>
<evidence type="ECO:0000313" key="7">
    <source>
        <dbReference type="EMBL" id="KAI2649590.1"/>
    </source>
</evidence>
<keyword evidence="2" id="KW-0472">Membrane</keyword>
<keyword evidence="3" id="KW-0325">Glycoprotein</keyword>
<dbReference type="SMART" id="SM00423">
    <property type="entry name" value="PSI"/>
    <property type="match status" value="2"/>
</dbReference>
<dbReference type="InterPro" id="IPR031148">
    <property type="entry name" value="Plexin"/>
</dbReference>
<dbReference type="PANTHER" id="PTHR22625">
    <property type="entry name" value="PLEXIN"/>
    <property type="match status" value="1"/>
</dbReference>
<proteinExistence type="predicted"/>
<keyword evidence="8" id="KW-1185">Reference proteome</keyword>
<dbReference type="SUPFAM" id="SSF103575">
    <property type="entry name" value="Plexin repeat"/>
    <property type="match status" value="1"/>
</dbReference>
<protein>
    <submittedName>
        <fullName evidence="7">Plexin-A2</fullName>
    </submittedName>
</protein>
<evidence type="ECO:0000313" key="8">
    <source>
        <dbReference type="Proteomes" id="UP000830375"/>
    </source>
</evidence>
<dbReference type="SUPFAM" id="SSF81296">
    <property type="entry name" value="E set domains"/>
    <property type="match status" value="3"/>
</dbReference>
<organism evidence="7 8">
    <name type="scientific">Labeo rohita</name>
    <name type="common">Indian major carp</name>
    <name type="synonym">Cyprinus rohita</name>
    <dbReference type="NCBI Taxonomy" id="84645"/>
    <lineage>
        <taxon>Eukaryota</taxon>
        <taxon>Metazoa</taxon>
        <taxon>Chordata</taxon>
        <taxon>Craniata</taxon>
        <taxon>Vertebrata</taxon>
        <taxon>Euteleostomi</taxon>
        <taxon>Actinopterygii</taxon>
        <taxon>Neopterygii</taxon>
        <taxon>Teleostei</taxon>
        <taxon>Ostariophysi</taxon>
        <taxon>Cypriniformes</taxon>
        <taxon>Cyprinidae</taxon>
        <taxon>Labeoninae</taxon>
        <taxon>Labeonini</taxon>
        <taxon>Labeo</taxon>
    </lineage>
</organism>
<dbReference type="Pfam" id="PF17960">
    <property type="entry name" value="TIG_plexin"/>
    <property type="match status" value="1"/>
</dbReference>
<dbReference type="Pfam" id="PF24479">
    <property type="entry name" value="PSI_PlexinA-B"/>
    <property type="match status" value="1"/>
</dbReference>
<feature type="region of interest" description="Disordered" evidence="4">
    <location>
        <begin position="378"/>
        <end position="399"/>
    </location>
</feature>
<evidence type="ECO:0000259" key="5">
    <source>
        <dbReference type="SMART" id="SM00423"/>
    </source>
</evidence>
<feature type="domain" description="PSI" evidence="5">
    <location>
        <begin position="410"/>
        <end position="461"/>
    </location>
</feature>
<evidence type="ECO:0000256" key="2">
    <source>
        <dbReference type="ARBA" id="ARBA00023136"/>
    </source>
</evidence>